<feature type="region of interest" description="Disordered" evidence="1">
    <location>
        <begin position="144"/>
        <end position="169"/>
    </location>
</feature>
<evidence type="ECO:0000313" key="5">
    <source>
        <dbReference type="Proteomes" id="UP001501427"/>
    </source>
</evidence>
<dbReference type="AlphaFoldDB" id="A0A7W7IFE7"/>
<evidence type="ECO:0000313" key="2">
    <source>
        <dbReference type="EMBL" id="GAA0571185.1"/>
    </source>
</evidence>
<dbReference type="Gene3D" id="3.10.129.10">
    <property type="entry name" value="Hotdog Thioesterase"/>
    <property type="match status" value="1"/>
</dbReference>
<accession>A0A7W7IFE7</accession>
<reference evidence="2" key="3">
    <citation type="submission" date="2023-12" db="EMBL/GenBank/DDBJ databases">
        <authorList>
            <person name="Sun Q."/>
            <person name="Inoue M."/>
        </authorList>
    </citation>
    <scope>NUCLEOTIDE SEQUENCE</scope>
    <source>
        <strain evidence="2">JCM 10667</strain>
    </source>
</reference>
<name>A0A7W7IFE7_9ACTN</name>
<comment type="caution">
    <text evidence="3">The sequence shown here is derived from an EMBL/GenBank/DDBJ whole genome shotgun (WGS) entry which is preliminary data.</text>
</comment>
<dbReference type="Proteomes" id="UP000549343">
    <property type="component" value="Unassembled WGS sequence"/>
</dbReference>
<dbReference type="InterPro" id="IPR029069">
    <property type="entry name" value="HotDog_dom_sf"/>
</dbReference>
<evidence type="ECO:0008006" key="6">
    <source>
        <dbReference type="Google" id="ProtNLM"/>
    </source>
</evidence>
<dbReference type="Proteomes" id="UP001501427">
    <property type="component" value="Unassembled WGS sequence"/>
</dbReference>
<dbReference type="RefSeq" id="WP_184885623.1">
    <property type="nucleotide sequence ID" value="NZ_BAAAHD010000032.1"/>
</dbReference>
<organism evidence="3 4">
    <name type="scientific">Actinomadura livida</name>
    <dbReference type="NCBI Taxonomy" id="79909"/>
    <lineage>
        <taxon>Bacteria</taxon>
        <taxon>Bacillati</taxon>
        <taxon>Actinomycetota</taxon>
        <taxon>Actinomycetes</taxon>
        <taxon>Streptosporangiales</taxon>
        <taxon>Thermomonosporaceae</taxon>
        <taxon>Actinomadura</taxon>
    </lineage>
</organism>
<dbReference type="GO" id="GO:0003857">
    <property type="term" value="F:(3S)-3-hydroxyacyl-CoA dehydrogenase (NAD+) activity"/>
    <property type="evidence" value="ECO:0007669"/>
    <property type="project" value="TreeGrafter"/>
</dbReference>
<dbReference type="EMBL" id="JACHMV010000001">
    <property type="protein sequence ID" value="MBB4775990.1"/>
    <property type="molecule type" value="Genomic_DNA"/>
</dbReference>
<evidence type="ECO:0000313" key="3">
    <source>
        <dbReference type="EMBL" id="MBB4775990.1"/>
    </source>
</evidence>
<gene>
    <name evidence="3" type="ORF">F4557_004408</name>
    <name evidence="2" type="ORF">GCM10009546_37440</name>
</gene>
<reference evidence="3 4" key="2">
    <citation type="submission" date="2020-08" db="EMBL/GenBank/DDBJ databases">
        <title>Sequencing the genomes of 1000 actinobacteria strains.</title>
        <authorList>
            <person name="Klenk H.-P."/>
        </authorList>
    </citation>
    <scope>NUCLEOTIDE SEQUENCE [LARGE SCALE GENOMIC DNA]</scope>
    <source>
        <strain evidence="3 4">DSM 44772</strain>
    </source>
</reference>
<keyword evidence="5" id="KW-1185">Reference proteome</keyword>
<sequence>MPDGVSEILRLVDRWERRAYPVRWSLRDTITYAIATGADARNARSLVWESAPGFTTLPTFATRFAHAALTDFAAGVQDAGLPSFARAWRVSLDRPLAPECAGARASADLRVKERSGDRLVLTLDVETRADGERIARSSLDVHFRLPGERPPARRPTPPATGADASPGHGRAVTVRERVHPYQAAVFRTLLGLTACGSVQDAMHIDPVRARELGLAAPALPGEVTLGIVARLAERTLGPVGLRGLRGAEVSYRSPVSDADRLTITYTPGRDGTAEALVRNGQGRTAVSGVLRFETEPTRSVSGEAP</sequence>
<dbReference type="PANTHER" id="PTHR13078:SF56">
    <property type="entry name" value="PEROXISOMAL MULTIFUNCTIONAL ENZYME TYPE 2"/>
    <property type="match status" value="1"/>
</dbReference>
<evidence type="ECO:0000313" key="4">
    <source>
        <dbReference type="Proteomes" id="UP000549343"/>
    </source>
</evidence>
<reference evidence="2 5" key="1">
    <citation type="journal article" date="2019" name="Int. J. Syst. Evol. Microbiol.">
        <title>The Global Catalogue of Microorganisms (GCM) 10K type strain sequencing project: providing services to taxonomists for standard genome sequencing and annotation.</title>
        <authorList>
            <consortium name="The Broad Institute Genomics Platform"/>
            <consortium name="The Broad Institute Genome Sequencing Center for Infectious Disease"/>
            <person name="Wu L."/>
            <person name="Ma J."/>
        </authorList>
    </citation>
    <scope>NUCLEOTIDE SEQUENCE [LARGE SCALE GENOMIC DNA]</scope>
    <source>
        <strain evidence="2 5">JCM 10667</strain>
    </source>
</reference>
<dbReference type="GO" id="GO:0006635">
    <property type="term" value="P:fatty acid beta-oxidation"/>
    <property type="evidence" value="ECO:0007669"/>
    <property type="project" value="TreeGrafter"/>
</dbReference>
<dbReference type="GO" id="GO:0004300">
    <property type="term" value="F:enoyl-CoA hydratase activity"/>
    <property type="evidence" value="ECO:0007669"/>
    <property type="project" value="TreeGrafter"/>
</dbReference>
<dbReference type="SUPFAM" id="SSF54637">
    <property type="entry name" value="Thioesterase/thiol ester dehydrase-isomerase"/>
    <property type="match status" value="2"/>
</dbReference>
<protein>
    <recommendedName>
        <fullName evidence="6">MaoC-like domain-containing protein</fullName>
    </recommendedName>
</protein>
<proteinExistence type="predicted"/>
<dbReference type="EMBL" id="BAAAHD010000032">
    <property type="protein sequence ID" value="GAA0571185.1"/>
    <property type="molecule type" value="Genomic_DNA"/>
</dbReference>
<evidence type="ECO:0000256" key="1">
    <source>
        <dbReference type="SAM" id="MobiDB-lite"/>
    </source>
</evidence>
<dbReference type="PANTHER" id="PTHR13078">
    <property type="entry name" value="PEROXISOMAL MULTIFUNCTIONAL ENZYME TYPE 2-RELATED"/>
    <property type="match status" value="1"/>
</dbReference>
<dbReference type="GO" id="GO:0044594">
    <property type="term" value="F:17-beta-hydroxysteroid dehydrogenase (NAD+) activity"/>
    <property type="evidence" value="ECO:0007669"/>
    <property type="project" value="TreeGrafter"/>
</dbReference>